<keyword evidence="2" id="KW-1185">Reference proteome</keyword>
<proteinExistence type="predicted"/>
<dbReference type="EMBL" id="NMUH01005545">
    <property type="protein sequence ID" value="MQM13060.1"/>
    <property type="molecule type" value="Genomic_DNA"/>
</dbReference>
<dbReference type="Proteomes" id="UP000652761">
    <property type="component" value="Unassembled WGS sequence"/>
</dbReference>
<evidence type="ECO:0000313" key="1">
    <source>
        <dbReference type="EMBL" id="MQM13060.1"/>
    </source>
</evidence>
<organism evidence="1 2">
    <name type="scientific">Colocasia esculenta</name>
    <name type="common">Wild taro</name>
    <name type="synonym">Arum esculentum</name>
    <dbReference type="NCBI Taxonomy" id="4460"/>
    <lineage>
        <taxon>Eukaryota</taxon>
        <taxon>Viridiplantae</taxon>
        <taxon>Streptophyta</taxon>
        <taxon>Embryophyta</taxon>
        <taxon>Tracheophyta</taxon>
        <taxon>Spermatophyta</taxon>
        <taxon>Magnoliopsida</taxon>
        <taxon>Liliopsida</taxon>
        <taxon>Araceae</taxon>
        <taxon>Aroideae</taxon>
        <taxon>Colocasieae</taxon>
        <taxon>Colocasia</taxon>
    </lineage>
</organism>
<evidence type="ECO:0000313" key="2">
    <source>
        <dbReference type="Proteomes" id="UP000652761"/>
    </source>
</evidence>
<accession>A0A843X703</accession>
<dbReference type="AlphaFoldDB" id="A0A843X703"/>
<reference evidence="1" key="1">
    <citation type="submission" date="2017-07" db="EMBL/GenBank/DDBJ databases">
        <title>Taro Niue Genome Assembly and Annotation.</title>
        <authorList>
            <person name="Atibalentja N."/>
            <person name="Keating K."/>
            <person name="Fields C.J."/>
        </authorList>
    </citation>
    <scope>NUCLEOTIDE SEQUENCE</scope>
    <source>
        <strain evidence="1">Niue_2</strain>
        <tissue evidence="1">Leaf</tissue>
    </source>
</reference>
<sequence length="142" mass="16604">MFTREEDLPRARSVWDSTARTNFRKSMWEAQDKAAKITSSQDPTTWMDYSPVWMRRDYWESLCYCWATGPRQERSQAAKRNRAAHLEKNVHTSGLVFYATHNQKLHWRTRREGLNAGSKKKEAGIKGGFVTFTSPNPRIFTT</sequence>
<protein>
    <submittedName>
        <fullName evidence="1">Uncharacterized protein</fullName>
    </submittedName>
</protein>
<gene>
    <name evidence="1" type="ORF">Taro_045984</name>
</gene>
<name>A0A843X703_COLES</name>
<comment type="caution">
    <text evidence="1">The sequence shown here is derived from an EMBL/GenBank/DDBJ whole genome shotgun (WGS) entry which is preliminary data.</text>
</comment>